<dbReference type="GO" id="GO:0000156">
    <property type="term" value="F:phosphorelay response regulator activity"/>
    <property type="evidence" value="ECO:0007669"/>
    <property type="project" value="TreeGrafter"/>
</dbReference>
<sequence>MRILCLVSGAIVHRPARDAPRRRGPVALRARTDVNHGSPMSINILVIEPNEAQRDALRSHFSKHRMEMSVWYSSATLVERVEREQPTAIVMRAGPGYPDTYASLRQLRAAGYEMPVVMIGEAPDVSDKVLALEFGADDFLAEPLNLLELSTRIRTIVQRPVGPALGVMQVPRPRMLGAIEIDFAARRARKHGRDLGMRPSEFALLKAFVSHPLQVLSRATLLQLLQVGDESRSERGLDVLVFRLRALIEDDPDRPRHIQTMRGRGYIFVPPAEEPAAVAA</sequence>
<evidence type="ECO:0000256" key="3">
    <source>
        <dbReference type="ARBA" id="ARBA00023015"/>
    </source>
</evidence>
<dbReference type="Gene3D" id="3.40.50.2300">
    <property type="match status" value="1"/>
</dbReference>
<accession>A0AAW3F0Y1</accession>
<dbReference type="GO" id="GO:0006355">
    <property type="term" value="P:regulation of DNA-templated transcription"/>
    <property type="evidence" value="ECO:0007669"/>
    <property type="project" value="InterPro"/>
</dbReference>
<dbReference type="SUPFAM" id="SSF46894">
    <property type="entry name" value="C-terminal effector domain of the bipartite response regulators"/>
    <property type="match status" value="1"/>
</dbReference>
<evidence type="ECO:0000256" key="2">
    <source>
        <dbReference type="ARBA" id="ARBA00023012"/>
    </source>
</evidence>
<gene>
    <name evidence="10" type="ORF">DM48_1926</name>
</gene>
<evidence type="ECO:0000313" key="11">
    <source>
        <dbReference type="Proteomes" id="UP000029590"/>
    </source>
</evidence>
<dbReference type="Proteomes" id="UP000029590">
    <property type="component" value="Unassembled WGS sequence"/>
</dbReference>
<proteinExistence type="predicted"/>
<dbReference type="SMART" id="SM00862">
    <property type="entry name" value="Trans_reg_C"/>
    <property type="match status" value="1"/>
</dbReference>
<evidence type="ECO:0000256" key="7">
    <source>
        <dbReference type="PROSITE-ProRule" id="PRU01091"/>
    </source>
</evidence>
<dbReference type="GO" id="GO:0032993">
    <property type="term" value="C:protein-DNA complex"/>
    <property type="evidence" value="ECO:0007669"/>
    <property type="project" value="TreeGrafter"/>
</dbReference>
<dbReference type="AlphaFoldDB" id="A0AAW3F0Y1"/>
<evidence type="ECO:0000259" key="9">
    <source>
        <dbReference type="PROSITE" id="PS51755"/>
    </source>
</evidence>
<dbReference type="SUPFAM" id="SSF52172">
    <property type="entry name" value="CheY-like"/>
    <property type="match status" value="1"/>
</dbReference>
<dbReference type="PROSITE" id="PS51755">
    <property type="entry name" value="OMPR_PHOB"/>
    <property type="match status" value="1"/>
</dbReference>
<dbReference type="PROSITE" id="PS50110">
    <property type="entry name" value="RESPONSE_REGULATORY"/>
    <property type="match status" value="1"/>
</dbReference>
<dbReference type="InterPro" id="IPR036388">
    <property type="entry name" value="WH-like_DNA-bd_sf"/>
</dbReference>
<feature type="domain" description="OmpR/PhoB-type" evidence="9">
    <location>
        <begin position="171"/>
        <end position="270"/>
    </location>
</feature>
<evidence type="ECO:0000256" key="4">
    <source>
        <dbReference type="ARBA" id="ARBA00023125"/>
    </source>
</evidence>
<feature type="domain" description="Response regulatory" evidence="8">
    <location>
        <begin position="43"/>
        <end position="157"/>
    </location>
</feature>
<dbReference type="Gene3D" id="1.10.10.10">
    <property type="entry name" value="Winged helix-like DNA-binding domain superfamily/Winged helix DNA-binding domain"/>
    <property type="match status" value="1"/>
</dbReference>
<comment type="caution">
    <text evidence="10">The sequence shown here is derived from an EMBL/GenBank/DDBJ whole genome shotgun (WGS) entry which is preliminary data.</text>
</comment>
<reference evidence="10 11" key="1">
    <citation type="submission" date="2014-04" db="EMBL/GenBank/DDBJ databases">
        <authorList>
            <person name="Bishop-Lilly K.A."/>
            <person name="Broomall S.M."/>
            <person name="Chain P.S."/>
            <person name="Chertkov O."/>
            <person name="Coyne S.R."/>
            <person name="Daligault H.E."/>
            <person name="Davenport K.W."/>
            <person name="Erkkila T."/>
            <person name="Frey K.G."/>
            <person name="Gibbons H.S."/>
            <person name="Gu W."/>
            <person name="Jaissle J."/>
            <person name="Johnson S.L."/>
            <person name="Koroleva G.I."/>
            <person name="Ladner J.T."/>
            <person name="Lo C.-C."/>
            <person name="Minogue T.D."/>
            <person name="Munk C."/>
            <person name="Palacios G.F."/>
            <person name="Redden C.L."/>
            <person name="Rosenzweig C.N."/>
            <person name="Scholz M.B."/>
            <person name="Teshima H."/>
            <person name="Xu Y."/>
        </authorList>
    </citation>
    <scope>NUCLEOTIDE SEQUENCE [LARGE SCALE GENOMIC DNA]</scope>
    <source>
        <strain evidence="11">gladioli</strain>
    </source>
</reference>
<keyword evidence="3" id="KW-0805">Transcription regulation</keyword>
<keyword evidence="1" id="KW-0597">Phosphoprotein</keyword>
<evidence type="ECO:0000256" key="5">
    <source>
        <dbReference type="ARBA" id="ARBA00023163"/>
    </source>
</evidence>
<dbReference type="EMBL" id="JPGG01000016">
    <property type="protein sequence ID" value="KGC13430.1"/>
    <property type="molecule type" value="Genomic_DNA"/>
</dbReference>
<organism evidence="10 11">
    <name type="scientific">Burkholderia gladioli</name>
    <name type="common">Pseudomonas marginata</name>
    <name type="synonym">Phytomonas marginata</name>
    <dbReference type="NCBI Taxonomy" id="28095"/>
    <lineage>
        <taxon>Bacteria</taxon>
        <taxon>Pseudomonadati</taxon>
        <taxon>Pseudomonadota</taxon>
        <taxon>Betaproteobacteria</taxon>
        <taxon>Burkholderiales</taxon>
        <taxon>Burkholderiaceae</taxon>
        <taxon>Burkholderia</taxon>
    </lineage>
</organism>
<dbReference type="PANTHER" id="PTHR48111">
    <property type="entry name" value="REGULATOR OF RPOS"/>
    <property type="match status" value="1"/>
</dbReference>
<evidence type="ECO:0000256" key="6">
    <source>
        <dbReference type="PROSITE-ProRule" id="PRU00169"/>
    </source>
</evidence>
<dbReference type="PANTHER" id="PTHR48111:SF4">
    <property type="entry name" value="DNA-BINDING DUAL TRANSCRIPTIONAL REGULATOR OMPR"/>
    <property type="match status" value="1"/>
</dbReference>
<comment type="caution">
    <text evidence="6">Lacks conserved residue(s) required for the propagation of feature annotation.</text>
</comment>
<evidence type="ECO:0000313" key="10">
    <source>
        <dbReference type="EMBL" id="KGC13430.1"/>
    </source>
</evidence>
<dbReference type="GO" id="GO:0005829">
    <property type="term" value="C:cytosol"/>
    <property type="evidence" value="ECO:0007669"/>
    <property type="project" value="TreeGrafter"/>
</dbReference>
<dbReference type="KEGG" id="bgo:BM43_5839"/>
<dbReference type="InterPro" id="IPR039420">
    <property type="entry name" value="WalR-like"/>
</dbReference>
<dbReference type="InterPro" id="IPR011006">
    <property type="entry name" value="CheY-like_superfamily"/>
</dbReference>
<dbReference type="InterPro" id="IPR001789">
    <property type="entry name" value="Sig_transdc_resp-reg_receiver"/>
</dbReference>
<dbReference type="Pfam" id="PF00486">
    <property type="entry name" value="Trans_reg_C"/>
    <property type="match status" value="1"/>
</dbReference>
<dbReference type="InterPro" id="IPR001867">
    <property type="entry name" value="OmpR/PhoB-type_DNA-bd"/>
</dbReference>
<feature type="DNA-binding region" description="OmpR/PhoB-type" evidence="7">
    <location>
        <begin position="171"/>
        <end position="270"/>
    </location>
</feature>
<keyword evidence="4 7" id="KW-0238">DNA-binding</keyword>
<dbReference type="CDD" id="cd00383">
    <property type="entry name" value="trans_reg_C"/>
    <property type="match status" value="1"/>
</dbReference>
<evidence type="ECO:0000256" key="1">
    <source>
        <dbReference type="ARBA" id="ARBA00022553"/>
    </source>
</evidence>
<keyword evidence="5" id="KW-0804">Transcription</keyword>
<protein>
    <submittedName>
        <fullName evidence="10">Response regulator</fullName>
    </submittedName>
</protein>
<dbReference type="SMART" id="SM00448">
    <property type="entry name" value="REC"/>
    <property type="match status" value="1"/>
</dbReference>
<keyword evidence="2" id="KW-0902">Two-component regulatory system</keyword>
<dbReference type="GO" id="GO:0000976">
    <property type="term" value="F:transcription cis-regulatory region binding"/>
    <property type="evidence" value="ECO:0007669"/>
    <property type="project" value="TreeGrafter"/>
</dbReference>
<dbReference type="Pfam" id="PF00072">
    <property type="entry name" value="Response_reg"/>
    <property type="match status" value="1"/>
</dbReference>
<name>A0AAW3F0Y1_BURGA</name>
<dbReference type="InterPro" id="IPR016032">
    <property type="entry name" value="Sig_transdc_resp-reg_C-effctor"/>
</dbReference>
<evidence type="ECO:0000259" key="8">
    <source>
        <dbReference type="PROSITE" id="PS50110"/>
    </source>
</evidence>